<evidence type="ECO:0000256" key="12">
    <source>
        <dbReference type="ARBA" id="ARBA00023186"/>
    </source>
</evidence>
<keyword evidence="12 14" id="KW-0143">Chaperone</keyword>
<feature type="domain" description="Tim10-like" evidence="15">
    <location>
        <begin position="9"/>
        <end position="69"/>
    </location>
</feature>
<keyword evidence="3 14" id="KW-0813">Transport</keyword>
<evidence type="ECO:0000256" key="3">
    <source>
        <dbReference type="ARBA" id="ARBA00022448"/>
    </source>
</evidence>
<dbReference type="PANTHER" id="PTHR13172">
    <property type="entry name" value="MITOCHONDRIAL IMPORT INNER MEMBRANE TRANSLOCASE SUBUNIT TIM9B"/>
    <property type="match status" value="1"/>
</dbReference>
<evidence type="ECO:0000313" key="16">
    <source>
        <dbReference type="EMBL" id="NXE26050.1"/>
    </source>
</evidence>
<dbReference type="InterPro" id="IPR004217">
    <property type="entry name" value="Tim10-like"/>
</dbReference>
<comment type="domain">
    <text evidence="14">The twin CX3C motif contains 4 conserved Cys residues that form 2 disulfide bonds in the mitochondrial intermembrane space.</text>
</comment>
<protein>
    <recommendedName>
        <fullName evidence="14">Mitochondrial import inner membrane translocase subunit</fullName>
    </recommendedName>
</protein>
<evidence type="ECO:0000256" key="9">
    <source>
        <dbReference type="ARBA" id="ARBA00023128"/>
    </source>
</evidence>
<evidence type="ECO:0000256" key="13">
    <source>
        <dbReference type="ARBA" id="ARBA00025311"/>
    </source>
</evidence>
<evidence type="ECO:0000256" key="1">
    <source>
        <dbReference type="ARBA" id="ARBA00004137"/>
    </source>
</evidence>
<dbReference type="Gene3D" id="1.10.287.810">
    <property type="entry name" value="Mitochondrial import inner membrane translocase subunit tim13 like domains"/>
    <property type="match status" value="1"/>
</dbReference>
<comment type="function">
    <text evidence="14">Mitochondrial intermembrane chaperone that participates in the import and insertion of some multi-pass transmembrane proteins into the mitochondrial inner membrane. Also required for the transfer of beta-barrel precursors from the TOM complex to the sorting and assembly machinery (SAM complex) of the outer membrane. Acts as a chaperone-like protein that protects the hydrophobic precursors from aggregation and guide them through the mitochondrial intermembrane space.</text>
</comment>
<comment type="similarity">
    <text evidence="2 14">Belongs to the small Tim family.</text>
</comment>
<dbReference type="FunFam" id="1.10.287.810:FF:000004">
    <property type="entry name" value="Mitochondrial import inner membrane translocase subunit Tim9"/>
    <property type="match status" value="1"/>
</dbReference>
<dbReference type="GO" id="GO:0005743">
    <property type="term" value="C:mitochondrial inner membrane"/>
    <property type="evidence" value="ECO:0007669"/>
    <property type="project" value="UniProtKB-SubCell"/>
</dbReference>
<evidence type="ECO:0000256" key="10">
    <source>
        <dbReference type="ARBA" id="ARBA00023136"/>
    </source>
</evidence>
<accession>A0A7K8LA40</accession>
<keyword evidence="10" id="KW-0472">Membrane</keyword>
<keyword evidence="17" id="KW-1185">Reference proteome</keyword>
<evidence type="ECO:0000256" key="7">
    <source>
        <dbReference type="ARBA" id="ARBA00022927"/>
    </source>
</evidence>
<keyword evidence="11 14" id="KW-1015">Disulfide bond</keyword>
<feature type="non-terminal residue" evidence="16">
    <location>
        <position position="1"/>
    </location>
</feature>
<comment type="subcellular location">
    <subcellularLocation>
        <location evidence="1 14">Mitochondrion inner membrane</location>
        <topology evidence="1 14">Peripheral membrane protein</topology>
        <orientation evidence="1 14">Intermembrane side</orientation>
    </subcellularLocation>
</comment>
<evidence type="ECO:0000256" key="5">
    <source>
        <dbReference type="ARBA" id="ARBA00022792"/>
    </source>
</evidence>
<evidence type="ECO:0000256" key="2">
    <source>
        <dbReference type="ARBA" id="ARBA00006720"/>
    </source>
</evidence>
<dbReference type="GO" id="GO:0042719">
    <property type="term" value="C:mitochondrial intermembrane space chaperone complex"/>
    <property type="evidence" value="ECO:0007669"/>
    <property type="project" value="UniProtKB-ARBA"/>
</dbReference>
<evidence type="ECO:0000256" key="11">
    <source>
        <dbReference type="ARBA" id="ARBA00023157"/>
    </source>
</evidence>
<keyword evidence="9 14" id="KW-0496">Mitochondrion</keyword>
<evidence type="ECO:0000256" key="14">
    <source>
        <dbReference type="RuleBase" id="RU367043"/>
    </source>
</evidence>
<dbReference type="Pfam" id="PF02953">
    <property type="entry name" value="zf-Tim10_DDP"/>
    <property type="match status" value="1"/>
</dbReference>
<feature type="non-terminal residue" evidence="16">
    <location>
        <position position="89"/>
    </location>
</feature>
<keyword evidence="5 14" id="KW-0999">Mitochondrion inner membrane</keyword>
<evidence type="ECO:0000256" key="8">
    <source>
        <dbReference type="ARBA" id="ARBA00023010"/>
    </source>
</evidence>
<dbReference type="GO" id="GO:0045039">
    <property type="term" value="P:protein insertion into mitochondrial inner membrane"/>
    <property type="evidence" value="ECO:0007669"/>
    <property type="project" value="UniProtKB-ARBA"/>
</dbReference>
<dbReference type="InterPro" id="IPR050673">
    <property type="entry name" value="Mito_inner_translocase_sub"/>
</dbReference>
<keyword evidence="4" id="KW-0479">Metal-binding</keyword>
<name>A0A7K8LA40_9AVES</name>
<keyword evidence="8 14" id="KW-0811">Translocation</keyword>
<comment type="caution">
    <text evidence="16">The sequence shown here is derived from an EMBL/GenBank/DDBJ whole genome shotgun (WGS) entry which is preliminary data.</text>
</comment>
<organism evidence="16 17">
    <name type="scientific">Ardeotis kori</name>
    <dbReference type="NCBI Taxonomy" id="89386"/>
    <lineage>
        <taxon>Eukaryota</taxon>
        <taxon>Metazoa</taxon>
        <taxon>Chordata</taxon>
        <taxon>Craniata</taxon>
        <taxon>Vertebrata</taxon>
        <taxon>Euteleostomi</taxon>
        <taxon>Archelosauria</taxon>
        <taxon>Archosauria</taxon>
        <taxon>Dinosauria</taxon>
        <taxon>Saurischia</taxon>
        <taxon>Theropoda</taxon>
        <taxon>Coelurosauria</taxon>
        <taxon>Aves</taxon>
        <taxon>Neognathae</taxon>
        <taxon>Neoaves</taxon>
        <taxon>Otidimorphae</taxon>
        <taxon>Otidiformes</taxon>
        <taxon>Otididae</taxon>
        <taxon>Ardeotis</taxon>
    </lineage>
</organism>
<dbReference type="EMBL" id="VWPR01001021">
    <property type="protein sequence ID" value="NXE26050.1"/>
    <property type="molecule type" value="Genomic_DNA"/>
</dbReference>
<comment type="function">
    <text evidence="13">Mitochondrial intermembrane chaperone that participates in the import and insertion of multi-pass transmembrane proteins into the mitochondrial inner membrane. May also be required for the transfer of beta-barrel precursors from the TOM complex to the sorting and assembly machinery (SAM complex) of the outer membrane. Acts as a chaperone-like protein that protects the hydrophobic precursors from aggregation and guide them through the mitochondrial intermembrane space.</text>
</comment>
<evidence type="ECO:0000256" key="4">
    <source>
        <dbReference type="ARBA" id="ARBA00022723"/>
    </source>
</evidence>
<dbReference type="GO" id="GO:0015031">
    <property type="term" value="P:protein transport"/>
    <property type="evidence" value="ECO:0007669"/>
    <property type="project" value="UniProtKB-KW"/>
</dbReference>
<dbReference type="InterPro" id="IPR035427">
    <property type="entry name" value="Tim10-like_dom_sf"/>
</dbReference>
<reference evidence="16 17" key="1">
    <citation type="submission" date="2019-09" db="EMBL/GenBank/DDBJ databases">
        <title>Bird 10,000 Genomes (B10K) Project - Family phase.</title>
        <authorList>
            <person name="Zhang G."/>
        </authorList>
    </citation>
    <scope>NUCLEOTIDE SEQUENCE [LARGE SCALE GENOMIC DNA]</scope>
    <source>
        <strain evidence="16">B10K-CU-031-01</strain>
        <tissue evidence="16">Muscle</tissue>
    </source>
</reference>
<sequence>MTRRIPESDQIKQFKEFLGTYNKVAENCSLNCIKDFTSREVKPEEMTCSDHCPQKYLKMTQRISVGFQEYHIQQNEVLAAEAGLLGQPP</sequence>
<gene>
    <name evidence="16" type="primary">Timm9_1</name>
    <name evidence="16" type="ORF">ARDKOR_R15213</name>
</gene>
<evidence type="ECO:0000313" key="17">
    <source>
        <dbReference type="Proteomes" id="UP000560386"/>
    </source>
</evidence>
<dbReference type="AlphaFoldDB" id="A0A7K8LA40"/>
<evidence type="ECO:0000256" key="6">
    <source>
        <dbReference type="ARBA" id="ARBA00022833"/>
    </source>
</evidence>
<keyword evidence="7 14" id="KW-0653">Protein transport</keyword>
<dbReference type="Proteomes" id="UP000560386">
    <property type="component" value="Unassembled WGS sequence"/>
</dbReference>
<evidence type="ECO:0000259" key="15">
    <source>
        <dbReference type="Pfam" id="PF02953"/>
    </source>
</evidence>
<dbReference type="SUPFAM" id="SSF144122">
    <property type="entry name" value="Tim10-like"/>
    <property type="match status" value="1"/>
</dbReference>
<keyword evidence="6" id="KW-0862">Zinc</keyword>
<comment type="subunit">
    <text evidence="14">Heterohexamer.</text>
</comment>
<dbReference type="GO" id="GO:0046872">
    <property type="term" value="F:metal ion binding"/>
    <property type="evidence" value="ECO:0007669"/>
    <property type="project" value="UniProtKB-KW"/>
</dbReference>
<proteinExistence type="inferred from homology"/>